<dbReference type="AlphaFoldDB" id="A0A7V4KBA3"/>
<protein>
    <submittedName>
        <fullName evidence="1">Uncharacterized protein</fullName>
    </submittedName>
</protein>
<reference evidence="1" key="1">
    <citation type="journal article" date="2020" name="mSystems">
        <title>Genome- and Community-Level Interaction Insights into Carbon Utilization and Element Cycling Functions of Hydrothermarchaeota in Hydrothermal Sediment.</title>
        <authorList>
            <person name="Zhou Z."/>
            <person name="Liu Y."/>
            <person name="Xu W."/>
            <person name="Pan J."/>
            <person name="Luo Z.H."/>
            <person name="Li M."/>
        </authorList>
    </citation>
    <scope>NUCLEOTIDE SEQUENCE [LARGE SCALE GENOMIC DNA]</scope>
    <source>
        <strain evidence="1">SpSt-61</strain>
    </source>
</reference>
<gene>
    <name evidence="1" type="ORF">ENT78_00420</name>
</gene>
<sequence length="155" mass="18412">MKMKPEMFPRYSAEAVEFKGRKWVSFNVATRGYEPTLPRKLLIYKCAKKIGRTLFVDIEKLKKEEARGAAYVVIKLKKFKNIPAFNLYGRRYIIRGLVKKHVQWTYIPELREALVYFHGGAYYELEKLTELLKKINGESERDKAWIQSIIERYNI</sequence>
<dbReference type="EMBL" id="DSZZ01000026">
    <property type="protein sequence ID" value="HGU51988.1"/>
    <property type="molecule type" value="Genomic_DNA"/>
</dbReference>
<accession>A0A7V4KBA3</accession>
<comment type="caution">
    <text evidence="1">The sequence shown here is derived from an EMBL/GenBank/DDBJ whole genome shotgun (WGS) entry which is preliminary data.</text>
</comment>
<organism evidence="1">
    <name type="scientific">Fervidobacterium pennivorans</name>
    <dbReference type="NCBI Taxonomy" id="93466"/>
    <lineage>
        <taxon>Bacteria</taxon>
        <taxon>Thermotogati</taxon>
        <taxon>Thermotogota</taxon>
        <taxon>Thermotogae</taxon>
        <taxon>Thermotogales</taxon>
        <taxon>Fervidobacteriaceae</taxon>
        <taxon>Fervidobacterium</taxon>
    </lineage>
</organism>
<evidence type="ECO:0000313" key="1">
    <source>
        <dbReference type="EMBL" id="HGU51988.1"/>
    </source>
</evidence>
<name>A0A7V4KBA3_FERPE</name>
<proteinExistence type="predicted"/>